<accession>A0A4Y2JEI9</accession>
<evidence type="ECO:0000313" key="2">
    <source>
        <dbReference type="Proteomes" id="UP000499080"/>
    </source>
</evidence>
<dbReference type="Gene3D" id="2.40.70.10">
    <property type="entry name" value="Acid Proteases"/>
    <property type="match status" value="1"/>
</dbReference>
<gene>
    <name evidence="1" type="ORF">AVEN_198137_1</name>
</gene>
<protein>
    <submittedName>
        <fullName evidence="1">Uncharacterized protein</fullName>
    </submittedName>
</protein>
<dbReference type="AlphaFoldDB" id="A0A4Y2JEI9"/>
<evidence type="ECO:0000313" key="1">
    <source>
        <dbReference type="EMBL" id="GBM88305.1"/>
    </source>
</evidence>
<dbReference type="OrthoDB" id="6434316at2759"/>
<comment type="caution">
    <text evidence="1">The sequence shown here is derived from an EMBL/GenBank/DDBJ whole genome shotgun (WGS) entry which is preliminary data.</text>
</comment>
<dbReference type="EMBL" id="BGPR01003453">
    <property type="protein sequence ID" value="GBM88305.1"/>
    <property type="molecule type" value="Genomic_DNA"/>
</dbReference>
<dbReference type="Proteomes" id="UP000499080">
    <property type="component" value="Unassembled WGS sequence"/>
</dbReference>
<dbReference type="InterPro" id="IPR021109">
    <property type="entry name" value="Peptidase_aspartic_dom_sf"/>
</dbReference>
<sequence length="287" mass="32295">MSNQSKSIHSALDASTSIFEPSQENNLFQTSCNLANDLKSVLLSTFVCLIKDESGNCYECRGLLDVGANSNFISKKLVDKLQLKGEKINISVSGINNLSLNIKSKASATILNRDKSFELNLSFLVVPKITEFTPSMSLEINISNLNNINLADDKFYEPGPIDFLVGAEYFYELLKPGQISLHDTNLRLQNSVFGYIVRGRLLAKGEAEIHCGLITDNSELEKTLKEFWEIENIERESEISVTKEAEICEEHFLKNYSRTETGKFMVKMPFKEDPSCLGESRKRLKNV</sequence>
<keyword evidence="2" id="KW-1185">Reference proteome</keyword>
<name>A0A4Y2JEI9_ARAVE</name>
<proteinExistence type="predicted"/>
<organism evidence="1 2">
    <name type="scientific">Araneus ventricosus</name>
    <name type="common">Orbweaver spider</name>
    <name type="synonym">Epeira ventricosa</name>
    <dbReference type="NCBI Taxonomy" id="182803"/>
    <lineage>
        <taxon>Eukaryota</taxon>
        <taxon>Metazoa</taxon>
        <taxon>Ecdysozoa</taxon>
        <taxon>Arthropoda</taxon>
        <taxon>Chelicerata</taxon>
        <taxon>Arachnida</taxon>
        <taxon>Araneae</taxon>
        <taxon>Araneomorphae</taxon>
        <taxon>Entelegynae</taxon>
        <taxon>Araneoidea</taxon>
        <taxon>Araneidae</taxon>
        <taxon>Araneus</taxon>
    </lineage>
</organism>
<reference evidence="1 2" key="1">
    <citation type="journal article" date="2019" name="Sci. Rep.">
        <title>Orb-weaving spider Araneus ventricosus genome elucidates the spidroin gene catalogue.</title>
        <authorList>
            <person name="Kono N."/>
            <person name="Nakamura H."/>
            <person name="Ohtoshi R."/>
            <person name="Moran D.A.P."/>
            <person name="Shinohara A."/>
            <person name="Yoshida Y."/>
            <person name="Fujiwara M."/>
            <person name="Mori M."/>
            <person name="Tomita M."/>
            <person name="Arakawa K."/>
        </authorList>
    </citation>
    <scope>NUCLEOTIDE SEQUENCE [LARGE SCALE GENOMIC DNA]</scope>
</reference>